<dbReference type="AlphaFoldDB" id="X0UWR2"/>
<evidence type="ECO:0000256" key="2">
    <source>
        <dbReference type="ARBA" id="ARBA00024764"/>
    </source>
</evidence>
<evidence type="ECO:0000313" key="3">
    <source>
        <dbReference type="EMBL" id="GAG04753.1"/>
    </source>
</evidence>
<comment type="caution">
    <text evidence="3">The sequence shown here is derived from an EMBL/GenBank/DDBJ whole genome shotgun (WGS) entry which is preliminary data.</text>
</comment>
<gene>
    <name evidence="3" type="ORF">S01H1_32636</name>
</gene>
<dbReference type="Gene3D" id="1.10.10.10">
    <property type="entry name" value="Winged helix-like DNA-binding domain superfamily/Winged helix DNA-binding domain"/>
    <property type="match status" value="1"/>
</dbReference>
<proteinExistence type="inferred from homology"/>
<reference evidence="3" key="1">
    <citation type="journal article" date="2014" name="Front. Microbiol.">
        <title>High frequency of phylogenetically diverse reductive dehalogenase-homologous genes in deep subseafloor sedimentary metagenomes.</title>
        <authorList>
            <person name="Kawai M."/>
            <person name="Futagami T."/>
            <person name="Toyoda A."/>
            <person name="Takaki Y."/>
            <person name="Nishi S."/>
            <person name="Hori S."/>
            <person name="Arai W."/>
            <person name="Tsubouchi T."/>
            <person name="Morono Y."/>
            <person name="Uchiyama I."/>
            <person name="Ito T."/>
            <person name="Fujiyama A."/>
            <person name="Inagaki F."/>
            <person name="Takami H."/>
        </authorList>
    </citation>
    <scope>NUCLEOTIDE SEQUENCE</scope>
    <source>
        <strain evidence="3">Expedition CK06-06</strain>
    </source>
</reference>
<dbReference type="InterPro" id="IPR036388">
    <property type="entry name" value="WH-like_DNA-bd_sf"/>
</dbReference>
<comment type="function">
    <text evidence="2">Might take part in the signal recognition particle (SRP) pathway. This is inferred from the conservation of its genetic proximity to ftsY/ffh. May be a regulatory protein.</text>
</comment>
<protein>
    <submittedName>
        <fullName evidence="3">Uncharacterized protein</fullName>
    </submittedName>
</protein>
<comment type="similarity">
    <text evidence="1">Belongs to the UPF0122 family.</text>
</comment>
<evidence type="ECO:0000256" key="1">
    <source>
        <dbReference type="ARBA" id="ARBA00008720"/>
    </source>
</evidence>
<organism evidence="3">
    <name type="scientific">marine sediment metagenome</name>
    <dbReference type="NCBI Taxonomy" id="412755"/>
    <lineage>
        <taxon>unclassified sequences</taxon>
        <taxon>metagenomes</taxon>
        <taxon>ecological metagenomes</taxon>
    </lineage>
</organism>
<name>X0UWR2_9ZZZZ</name>
<dbReference type="Pfam" id="PF04297">
    <property type="entry name" value="UPF0122"/>
    <property type="match status" value="1"/>
</dbReference>
<dbReference type="InterPro" id="IPR007394">
    <property type="entry name" value="UPF0122"/>
</dbReference>
<dbReference type="EMBL" id="BARS01020220">
    <property type="protein sequence ID" value="GAG04753.1"/>
    <property type="molecule type" value="Genomic_DNA"/>
</dbReference>
<accession>X0UWR2</accession>
<dbReference type="SUPFAM" id="SSF88659">
    <property type="entry name" value="Sigma3 and sigma4 domains of RNA polymerase sigma factors"/>
    <property type="match status" value="1"/>
</dbReference>
<dbReference type="InterPro" id="IPR013324">
    <property type="entry name" value="RNA_pol_sigma_r3/r4-like"/>
</dbReference>
<sequence length="125" mass="14219">MLTNREVKIYRLCHHSFDGKTTTDTAVIMGLSVRRIQQILSDLENKHSQLFPILTQTQARDYHLYADEGWSAQEIADNTDRTRDAVHKSIASAVKKGMPDATNMCGTGKMARYDESMDSHVKEKF</sequence>